<comment type="function">
    <text evidence="8">Cell division protein that may be involved in stabilizing or promoting the assembly of the division complex.</text>
</comment>
<keyword evidence="7 8" id="KW-0131">Cell cycle</keyword>
<evidence type="ECO:0000259" key="9">
    <source>
        <dbReference type="PROSITE" id="PS51779"/>
    </source>
</evidence>
<accession>A0ABW5Q8Z5</accession>
<dbReference type="EMBL" id="JBHUMZ010000016">
    <property type="protein sequence ID" value="MFD2638186.1"/>
    <property type="molecule type" value="Genomic_DNA"/>
</dbReference>
<keyword evidence="2 8" id="KW-1003">Cell membrane</keyword>
<dbReference type="Gene3D" id="3.40.50.10960">
    <property type="match status" value="1"/>
</dbReference>
<dbReference type="HAMAP" id="MF_00912">
    <property type="entry name" value="DivIB"/>
    <property type="match status" value="1"/>
</dbReference>
<evidence type="ECO:0000256" key="7">
    <source>
        <dbReference type="ARBA" id="ARBA00023306"/>
    </source>
</evidence>
<keyword evidence="5 8" id="KW-1133">Transmembrane helix</keyword>
<keyword evidence="6 8" id="KW-0472">Membrane</keyword>
<protein>
    <recommendedName>
        <fullName evidence="8">Cell division protein DivIB</fullName>
    </recommendedName>
</protein>
<evidence type="ECO:0000256" key="6">
    <source>
        <dbReference type="ARBA" id="ARBA00023136"/>
    </source>
</evidence>
<evidence type="ECO:0000256" key="8">
    <source>
        <dbReference type="HAMAP-Rule" id="MF_00912"/>
    </source>
</evidence>
<evidence type="ECO:0000256" key="3">
    <source>
        <dbReference type="ARBA" id="ARBA00022618"/>
    </source>
</evidence>
<evidence type="ECO:0000313" key="11">
    <source>
        <dbReference type="Proteomes" id="UP001597452"/>
    </source>
</evidence>
<dbReference type="InterPro" id="IPR034746">
    <property type="entry name" value="POTRA"/>
</dbReference>
<name>A0ABW5Q8Z5_9BACI</name>
<organism evidence="10 11">
    <name type="scientific">Piscibacillus salipiscarius</name>
    <dbReference type="NCBI Taxonomy" id="299480"/>
    <lineage>
        <taxon>Bacteria</taxon>
        <taxon>Bacillati</taxon>
        <taxon>Bacillota</taxon>
        <taxon>Bacilli</taxon>
        <taxon>Bacillales</taxon>
        <taxon>Bacillaceae</taxon>
        <taxon>Piscibacillus</taxon>
    </lineage>
</organism>
<reference evidence="11" key="1">
    <citation type="journal article" date="2019" name="Int. J. Syst. Evol. Microbiol.">
        <title>The Global Catalogue of Microorganisms (GCM) 10K type strain sequencing project: providing services to taxonomists for standard genome sequencing and annotation.</title>
        <authorList>
            <consortium name="The Broad Institute Genomics Platform"/>
            <consortium name="The Broad Institute Genome Sequencing Center for Infectious Disease"/>
            <person name="Wu L."/>
            <person name="Ma J."/>
        </authorList>
    </citation>
    <scope>NUCLEOTIDE SEQUENCE [LARGE SCALE GENOMIC DNA]</scope>
    <source>
        <strain evidence="11">TISTR 1571</strain>
    </source>
</reference>
<evidence type="ECO:0000313" key="10">
    <source>
        <dbReference type="EMBL" id="MFD2638186.1"/>
    </source>
</evidence>
<evidence type="ECO:0000256" key="1">
    <source>
        <dbReference type="ARBA" id="ARBA00004370"/>
    </source>
</evidence>
<dbReference type="Pfam" id="PF08478">
    <property type="entry name" value="POTRA_1"/>
    <property type="match status" value="1"/>
</dbReference>
<dbReference type="PANTHER" id="PTHR37820">
    <property type="entry name" value="CELL DIVISION PROTEIN DIVIB"/>
    <property type="match status" value="1"/>
</dbReference>
<keyword evidence="11" id="KW-1185">Reference proteome</keyword>
<keyword evidence="3 8" id="KW-0132">Cell division</keyword>
<dbReference type="InterPro" id="IPR050487">
    <property type="entry name" value="FtsQ_DivIB"/>
</dbReference>
<feature type="transmembrane region" description="Helical" evidence="8">
    <location>
        <begin position="28"/>
        <end position="45"/>
    </location>
</feature>
<comment type="caution">
    <text evidence="10">The sequence shown here is derived from an EMBL/GenBank/DDBJ whole genome shotgun (WGS) entry which is preliminary data.</text>
</comment>
<proteinExistence type="inferred from homology"/>
<dbReference type="InterPro" id="IPR026580">
    <property type="entry name" value="DivIB"/>
</dbReference>
<sequence>MAEKKVVSIEERIPQLKQLRKRKANRRFFTYLTLILLLILVIVYLQSPLSHIKTIDVQENRVISDEEIISISGLSMDQSFWSIDQSQIVHDIESHQEISDVKVERNWYNQVTIIINEFERVGYVKSNNLFKPILENGKVLKDTELKIPKGDAPVLHGFSEDDRLSRLTKQLAELDSAVVQLISEIYSDPSDTNEDRIRLYTTDGFEVVASIHNFEEKMNLYPSISSQVSPELEGVLYIDVGAYFEPYESSDEVELDTSEREQE</sequence>
<comment type="subcellular location">
    <subcellularLocation>
        <location evidence="8">Cell membrane</location>
        <topology evidence="8">Single-pass type II membrane protein</topology>
    </subcellularLocation>
    <subcellularLocation>
        <location evidence="1">Membrane</location>
    </subcellularLocation>
    <text evidence="8">Localizes to the division septum.</text>
</comment>
<dbReference type="GO" id="GO:0051301">
    <property type="term" value="P:cell division"/>
    <property type="evidence" value="ECO:0007669"/>
    <property type="project" value="UniProtKB-KW"/>
</dbReference>
<dbReference type="Pfam" id="PF03799">
    <property type="entry name" value="FtsQ_DivIB_C"/>
    <property type="match status" value="1"/>
</dbReference>
<gene>
    <name evidence="8" type="primary">divIB</name>
    <name evidence="10" type="ORF">ACFSW4_04875</name>
</gene>
<comment type="similarity">
    <text evidence="8">Belongs to the FtsQ/DivIB family. DivIB subfamily.</text>
</comment>
<dbReference type="InterPro" id="IPR005548">
    <property type="entry name" value="Cell_div_FtsQ/DivIB_C"/>
</dbReference>
<dbReference type="PROSITE" id="PS51779">
    <property type="entry name" value="POTRA"/>
    <property type="match status" value="1"/>
</dbReference>
<evidence type="ECO:0000256" key="4">
    <source>
        <dbReference type="ARBA" id="ARBA00022692"/>
    </source>
</evidence>
<feature type="domain" description="POTRA" evidence="9">
    <location>
        <begin position="50"/>
        <end position="120"/>
    </location>
</feature>
<keyword evidence="4 8" id="KW-0812">Transmembrane</keyword>
<evidence type="ECO:0000256" key="2">
    <source>
        <dbReference type="ARBA" id="ARBA00022475"/>
    </source>
</evidence>
<dbReference type="InterPro" id="IPR013685">
    <property type="entry name" value="POTRA_FtsQ_type"/>
</dbReference>
<dbReference type="PANTHER" id="PTHR37820:SF1">
    <property type="entry name" value="CELL DIVISION PROTEIN FTSQ"/>
    <property type="match status" value="1"/>
</dbReference>
<dbReference type="RefSeq" id="WP_377327811.1">
    <property type="nucleotide sequence ID" value="NZ_JBHUMZ010000016.1"/>
</dbReference>
<dbReference type="Proteomes" id="UP001597452">
    <property type="component" value="Unassembled WGS sequence"/>
</dbReference>
<evidence type="ECO:0000256" key="5">
    <source>
        <dbReference type="ARBA" id="ARBA00022989"/>
    </source>
</evidence>
<dbReference type="Gene3D" id="3.10.20.310">
    <property type="entry name" value="membrane protein fhac"/>
    <property type="match status" value="1"/>
</dbReference>